<gene>
    <name evidence="2" type="ORF">ETU37_19645</name>
</gene>
<sequence>MEATTNREALVLAGRLDGRSTAMVREILHSLMSRFDDVVVDLTDVESIDVTGLTMLAATSKLMERDGRHLVLRGCRPALRRVIAFTRIRHVLELERQAATA</sequence>
<dbReference type="InterPro" id="IPR058548">
    <property type="entry name" value="MlaB-like_STAS"/>
</dbReference>
<dbReference type="Pfam" id="PF13466">
    <property type="entry name" value="STAS_2"/>
    <property type="match status" value="1"/>
</dbReference>
<evidence type="ECO:0000313" key="3">
    <source>
        <dbReference type="Proteomes" id="UP000291189"/>
    </source>
</evidence>
<dbReference type="SUPFAM" id="SSF52091">
    <property type="entry name" value="SpoIIaa-like"/>
    <property type="match status" value="1"/>
</dbReference>
<feature type="domain" description="STAS" evidence="1">
    <location>
        <begin position="1"/>
        <end position="101"/>
    </location>
</feature>
<dbReference type="Gene3D" id="3.30.750.24">
    <property type="entry name" value="STAS domain"/>
    <property type="match status" value="1"/>
</dbReference>
<name>A0A4Q5IVW7_9ACTN</name>
<dbReference type="EMBL" id="SDPU01000034">
    <property type="protein sequence ID" value="RYU10043.1"/>
    <property type="molecule type" value="Genomic_DNA"/>
</dbReference>
<organism evidence="2 3">
    <name type="scientific">Nocardioides iriomotensis</name>
    <dbReference type="NCBI Taxonomy" id="715784"/>
    <lineage>
        <taxon>Bacteria</taxon>
        <taxon>Bacillati</taxon>
        <taxon>Actinomycetota</taxon>
        <taxon>Actinomycetes</taxon>
        <taxon>Propionibacteriales</taxon>
        <taxon>Nocardioidaceae</taxon>
        <taxon>Nocardioides</taxon>
    </lineage>
</organism>
<dbReference type="InterPro" id="IPR052746">
    <property type="entry name" value="MlaB_ABC_Transporter"/>
</dbReference>
<protein>
    <submittedName>
        <fullName evidence="2">STAS domain-containing protein</fullName>
    </submittedName>
</protein>
<dbReference type="OrthoDB" id="3787650at2"/>
<evidence type="ECO:0000313" key="2">
    <source>
        <dbReference type="EMBL" id="RYU10043.1"/>
    </source>
</evidence>
<dbReference type="PANTHER" id="PTHR35849:SF2">
    <property type="entry name" value="BLR2341 PROTEIN"/>
    <property type="match status" value="1"/>
</dbReference>
<proteinExistence type="predicted"/>
<accession>A0A4Q5IVW7</accession>
<dbReference type="PANTHER" id="PTHR35849">
    <property type="entry name" value="BLR2341 PROTEIN"/>
    <property type="match status" value="1"/>
</dbReference>
<reference evidence="2 3" key="1">
    <citation type="submission" date="2019-01" db="EMBL/GenBank/DDBJ databases">
        <title>Nocardioides guangzhouensis sp. nov., an actinobacterium isolated from soil.</title>
        <authorList>
            <person name="Fu Y."/>
            <person name="Cai Y."/>
            <person name="Lin Z."/>
            <person name="Chen P."/>
        </authorList>
    </citation>
    <scope>NUCLEOTIDE SEQUENCE [LARGE SCALE GENOMIC DNA]</scope>
    <source>
        <strain evidence="2 3">NBRC 105384</strain>
    </source>
</reference>
<dbReference type="Proteomes" id="UP000291189">
    <property type="component" value="Unassembled WGS sequence"/>
</dbReference>
<dbReference type="InterPro" id="IPR002645">
    <property type="entry name" value="STAS_dom"/>
</dbReference>
<dbReference type="PROSITE" id="PS50801">
    <property type="entry name" value="STAS"/>
    <property type="match status" value="1"/>
</dbReference>
<dbReference type="AlphaFoldDB" id="A0A4Q5IVW7"/>
<keyword evidence="3" id="KW-1185">Reference proteome</keyword>
<comment type="caution">
    <text evidence="2">The sequence shown here is derived from an EMBL/GenBank/DDBJ whole genome shotgun (WGS) entry which is preliminary data.</text>
</comment>
<dbReference type="InterPro" id="IPR036513">
    <property type="entry name" value="STAS_dom_sf"/>
</dbReference>
<evidence type="ECO:0000259" key="1">
    <source>
        <dbReference type="PROSITE" id="PS50801"/>
    </source>
</evidence>
<dbReference type="RefSeq" id="WP_129989040.1">
    <property type="nucleotide sequence ID" value="NZ_SDPU01000034.1"/>
</dbReference>